<gene>
    <name evidence="2" type="ORF">TS85_19545</name>
</gene>
<evidence type="ECO:0000313" key="3">
    <source>
        <dbReference type="Proteomes" id="UP000032300"/>
    </source>
</evidence>
<reference evidence="2 3" key="2">
    <citation type="submission" date="2015-02" db="EMBL/GenBank/DDBJ databases">
        <title>The complete genome of Sphingomonas hengshuiensis sp. WHSC-8 isolated from soil of Hengshui Lake.</title>
        <authorList>
            <person name="Wei S."/>
            <person name="Guo J."/>
            <person name="Su C."/>
            <person name="Wu R."/>
            <person name="Zhang Z."/>
            <person name="Liang K."/>
            <person name="Li H."/>
            <person name="Wang T."/>
            <person name="Liu H."/>
            <person name="Zhang C."/>
            <person name="Li Z."/>
            <person name="Wang Q."/>
            <person name="Meng J."/>
        </authorList>
    </citation>
    <scope>NUCLEOTIDE SEQUENCE [LARGE SCALE GENOMIC DNA]</scope>
    <source>
        <strain evidence="2 3">WHSC-8</strain>
    </source>
</reference>
<dbReference type="KEGG" id="sphi:TS85_19545"/>
<dbReference type="GO" id="GO:0070573">
    <property type="term" value="F:metallodipeptidase activity"/>
    <property type="evidence" value="ECO:0007669"/>
    <property type="project" value="InterPro"/>
</dbReference>
<dbReference type="Gene3D" id="1.10.287.650">
    <property type="entry name" value="L27 domain"/>
    <property type="match status" value="1"/>
</dbReference>
<feature type="signal peptide" evidence="1">
    <location>
        <begin position="1"/>
        <end position="22"/>
    </location>
</feature>
<evidence type="ECO:0000313" key="2">
    <source>
        <dbReference type="EMBL" id="AJP73514.1"/>
    </source>
</evidence>
<proteinExistence type="predicted"/>
<sequence>MRPIASPSLLALSLMLAMPAAAQVSPADRLAHDQMLVLDTHLDTPELFEHPDWRFERWHDRDFDKSQVDLPRMQQGGLDGGFFVIYTSQGPLTPEGYAKARDGALIRATWIQRVVAANPDTMAFATTAADAARIAATGKRIVYQSIENSYPLGEDLGLLTTFHALGVRMAGPVHFRNNQFADSATDTPRWNGLSPLGRQWVAEMNRLGMVIDASHASDAVLDQLIALSKTPIILSHSGPRAIFDHPRNIDDERMRKLAKAGGVMQVNSVYLAPLDRDPARNKVSERQDQWWALSPAEQRTLIADKAAADAANPYKGADFELFMKSLLHAIAVMGVDHVGIGADWDGGGGVTGLEDITLLPKVTARLRKEGFKDADIEKIWSGNVLRLLAQAEKAAGN</sequence>
<dbReference type="OrthoDB" id="9804920at2"/>
<dbReference type="Gene3D" id="3.20.20.140">
    <property type="entry name" value="Metal-dependent hydrolases"/>
    <property type="match status" value="1"/>
</dbReference>
<protein>
    <submittedName>
        <fullName evidence="2">Peptidase M19</fullName>
    </submittedName>
</protein>
<name>A0A7U4LGU7_9SPHN</name>
<dbReference type="GO" id="GO:0006508">
    <property type="term" value="P:proteolysis"/>
    <property type="evidence" value="ECO:0007669"/>
    <property type="project" value="InterPro"/>
</dbReference>
<dbReference type="InterPro" id="IPR008257">
    <property type="entry name" value="Pept_M19"/>
</dbReference>
<organism evidence="2 3">
    <name type="scientific">Sphingomonas hengshuiensis</name>
    <dbReference type="NCBI Taxonomy" id="1609977"/>
    <lineage>
        <taxon>Bacteria</taxon>
        <taxon>Pseudomonadati</taxon>
        <taxon>Pseudomonadota</taxon>
        <taxon>Alphaproteobacteria</taxon>
        <taxon>Sphingomonadales</taxon>
        <taxon>Sphingomonadaceae</taxon>
        <taxon>Sphingomonas</taxon>
    </lineage>
</organism>
<dbReference type="Proteomes" id="UP000032300">
    <property type="component" value="Chromosome"/>
</dbReference>
<dbReference type="CDD" id="cd01301">
    <property type="entry name" value="rDP_like"/>
    <property type="match status" value="1"/>
</dbReference>
<keyword evidence="1" id="KW-0732">Signal</keyword>
<dbReference type="Pfam" id="PF01244">
    <property type="entry name" value="Peptidase_M19"/>
    <property type="match status" value="1"/>
</dbReference>
<dbReference type="PANTHER" id="PTHR10443:SF12">
    <property type="entry name" value="DIPEPTIDASE"/>
    <property type="match status" value="1"/>
</dbReference>
<dbReference type="PANTHER" id="PTHR10443">
    <property type="entry name" value="MICROSOMAL DIPEPTIDASE"/>
    <property type="match status" value="1"/>
</dbReference>
<dbReference type="RefSeq" id="WP_044334433.1">
    <property type="nucleotide sequence ID" value="NZ_CP010836.1"/>
</dbReference>
<dbReference type="InterPro" id="IPR032466">
    <property type="entry name" value="Metal_Hydrolase"/>
</dbReference>
<keyword evidence="3" id="KW-1185">Reference proteome</keyword>
<dbReference type="EMBL" id="CP010836">
    <property type="protein sequence ID" value="AJP73514.1"/>
    <property type="molecule type" value="Genomic_DNA"/>
</dbReference>
<accession>A0A7U4LGU7</accession>
<reference evidence="2 3" key="1">
    <citation type="journal article" date="2015" name="Int. J. Syst. Evol. Microbiol.">
        <title>Sphingomonas hengshuiensis sp. nov., isolated from lake wetland.</title>
        <authorList>
            <person name="Wei S."/>
            <person name="Wang T."/>
            <person name="Liu H."/>
            <person name="Zhang C."/>
            <person name="Guo J."/>
            <person name="Wang Q."/>
            <person name="Liang K."/>
            <person name="Zhang Z."/>
        </authorList>
    </citation>
    <scope>NUCLEOTIDE SEQUENCE [LARGE SCALE GENOMIC DNA]</scope>
    <source>
        <strain evidence="2 3">WHSC-8</strain>
    </source>
</reference>
<dbReference type="AlphaFoldDB" id="A0A7U4LGU7"/>
<evidence type="ECO:0000256" key="1">
    <source>
        <dbReference type="SAM" id="SignalP"/>
    </source>
</evidence>
<dbReference type="SUPFAM" id="SSF51556">
    <property type="entry name" value="Metallo-dependent hydrolases"/>
    <property type="match status" value="1"/>
</dbReference>
<dbReference type="PROSITE" id="PS51365">
    <property type="entry name" value="RENAL_DIPEPTIDASE_2"/>
    <property type="match status" value="1"/>
</dbReference>
<feature type="chain" id="PRO_5030667291" evidence="1">
    <location>
        <begin position="23"/>
        <end position="397"/>
    </location>
</feature>